<accession>A0ABU0TZF5</accession>
<comment type="caution">
    <text evidence="1">The sequence shown here is derived from an EMBL/GenBank/DDBJ whole genome shotgun (WGS) entry which is preliminary data.</text>
</comment>
<dbReference type="RefSeq" id="WP_307184221.1">
    <property type="nucleotide sequence ID" value="NZ_JAUTBA010000001.1"/>
</dbReference>
<gene>
    <name evidence="1" type="ORF">QE382_000067</name>
</gene>
<organism evidence="1 2">
    <name type="scientific">Sphingobacterium zeae</name>
    <dbReference type="NCBI Taxonomy" id="1776859"/>
    <lineage>
        <taxon>Bacteria</taxon>
        <taxon>Pseudomonadati</taxon>
        <taxon>Bacteroidota</taxon>
        <taxon>Sphingobacteriia</taxon>
        <taxon>Sphingobacteriales</taxon>
        <taxon>Sphingobacteriaceae</taxon>
        <taxon>Sphingobacterium</taxon>
    </lineage>
</organism>
<evidence type="ECO:0000313" key="1">
    <source>
        <dbReference type="EMBL" id="MDQ1148083.1"/>
    </source>
</evidence>
<sequence>MKNIKNELQNIIFGDGPIGSSSKLKQVQHFLRENAISSQGIERQEYSKGEEEKCLIDFATQHALCYLGEID</sequence>
<protein>
    <submittedName>
        <fullName evidence="1">Uncharacterized protein</fullName>
    </submittedName>
</protein>
<evidence type="ECO:0000313" key="2">
    <source>
        <dbReference type="Proteomes" id="UP001244640"/>
    </source>
</evidence>
<keyword evidence="2" id="KW-1185">Reference proteome</keyword>
<dbReference type="Proteomes" id="UP001244640">
    <property type="component" value="Unassembled WGS sequence"/>
</dbReference>
<dbReference type="EMBL" id="JAUTBA010000001">
    <property type="protein sequence ID" value="MDQ1148083.1"/>
    <property type="molecule type" value="Genomic_DNA"/>
</dbReference>
<name>A0ABU0TZF5_9SPHI</name>
<reference evidence="1 2" key="1">
    <citation type="submission" date="2023-07" db="EMBL/GenBank/DDBJ databases">
        <title>Functional and genomic diversity of the sorghum phyllosphere microbiome.</title>
        <authorList>
            <person name="Shade A."/>
        </authorList>
    </citation>
    <scope>NUCLEOTIDE SEQUENCE [LARGE SCALE GENOMIC DNA]</scope>
    <source>
        <strain evidence="1 2">SORGH_AS_0892</strain>
    </source>
</reference>
<proteinExistence type="predicted"/>